<dbReference type="Proteomes" id="UP001497535">
    <property type="component" value="Unassembled WGS sequence"/>
</dbReference>
<name>A0ACB1A7B4_MELEN</name>
<comment type="caution">
    <text evidence="1">The sequence shown here is derived from an EMBL/GenBank/DDBJ whole genome shotgun (WGS) entry which is preliminary data.</text>
</comment>
<proteinExistence type="predicted"/>
<evidence type="ECO:0000313" key="2">
    <source>
        <dbReference type="Proteomes" id="UP001497535"/>
    </source>
</evidence>
<protein>
    <submittedName>
        <fullName evidence="1">Uncharacterized protein</fullName>
    </submittedName>
</protein>
<sequence>MINLKLVRKAIHIPDNLGHWDICSDDITEKYQKQIDDTSPFVKKIIKAHARVLLYYGDTDMACNFMLGQEFCSKLGLKLVVGKQPWMYGHQIAGFKTIYAKGLTFVTGKEFLY</sequence>
<keyword evidence="2" id="KW-1185">Reference proteome</keyword>
<gene>
    <name evidence="1" type="ORF">MENTE1834_LOCUS34901</name>
</gene>
<evidence type="ECO:0000313" key="1">
    <source>
        <dbReference type="EMBL" id="CAK5087342.1"/>
    </source>
</evidence>
<dbReference type="EMBL" id="CAVMJV010000064">
    <property type="protein sequence ID" value="CAK5087342.1"/>
    <property type="molecule type" value="Genomic_DNA"/>
</dbReference>
<organism evidence="1 2">
    <name type="scientific">Meloidogyne enterolobii</name>
    <name type="common">Root-knot nematode worm</name>
    <name type="synonym">Meloidogyne mayaguensis</name>
    <dbReference type="NCBI Taxonomy" id="390850"/>
    <lineage>
        <taxon>Eukaryota</taxon>
        <taxon>Metazoa</taxon>
        <taxon>Ecdysozoa</taxon>
        <taxon>Nematoda</taxon>
        <taxon>Chromadorea</taxon>
        <taxon>Rhabditida</taxon>
        <taxon>Tylenchina</taxon>
        <taxon>Tylenchomorpha</taxon>
        <taxon>Tylenchoidea</taxon>
        <taxon>Meloidogynidae</taxon>
        <taxon>Meloidogyninae</taxon>
        <taxon>Meloidogyne</taxon>
    </lineage>
</organism>
<reference evidence="1" key="1">
    <citation type="submission" date="2023-11" db="EMBL/GenBank/DDBJ databases">
        <authorList>
            <person name="Poullet M."/>
        </authorList>
    </citation>
    <scope>NUCLEOTIDE SEQUENCE</scope>
    <source>
        <strain evidence="1">E1834</strain>
    </source>
</reference>
<accession>A0ACB1A7B4</accession>